<dbReference type="EMBL" id="CAAALY010276207">
    <property type="protein sequence ID" value="VEL42731.1"/>
    <property type="molecule type" value="Genomic_DNA"/>
</dbReference>
<sequence length="113" mass="12445">MSGLTGVDNNANIMDMRSSLSNPSEVHASPTVPLNTLHPTEPFSALGQPSCARRNWSSSHNPLPRRIRLPFFTCLCCRLVLRSGQISTHKCFVDVSRPMPHQPGRLLICVALP</sequence>
<comment type="caution">
    <text evidence="2">The sequence shown here is derived from an EMBL/GenBank/DDBJ whole genome shotgun (WGS) entry which is preliminary data.</text>
</comment>
<dbReference type="Proteomes" id="UP000784294">
    <property type="component" value="Unassembled WGS sequence"/>
</dbReference>
<proteinExistence type="predicted"/>
<name>A0A3S5AQE9_9PLAT</name>
<reference evidence="2" key="1">
    <citation type="submission" date="2018-11" db="EMBL/GenBank/DDBJ databases">
        <authorList>
            <consortium name="Pathogen Informatics"/>
        </authorList>
    </citation>
    <scope>NUCLEOTIDE SEQUENCE</scope>
</reference>
<dbReference type="AlphaFoldDB" id="A0A3S5AQE9"/>
<keyword evidence="3" id="KW-1185">Reference proteome</keyword>
<evidence type="ECO:0000256" key="1">
    <source>
        <dbReference type="SAM" id="MobiDB-lite"/>
    </source>
</evidence>
<accession>A0A3S5AQE9</accession>
<protein>
    <submittedName>
        <fullName evidence="2">Uncharacterized protein</fullName>
    </submittedName>
</protein>
<feature type="region of interest" description="Disordered" evidence="1">
    <location>
        <begin position="1"/>
        <end position="63"/>
    </location>
</feature>
<organism evidence="2 3">
    <name type="scientific">Protopolystoma xenopodis</name>
    <dbReference type="NCBI Taxonomy" id="117903"/>
    <lineage>
        <taxon>Eukaryota</taxon>
        <taxon>Metazoa</taxon>
        <taxon>Spiralia</taxon>
        <taxon>Lophotrochozoa</taxon>
        <taxon>Platyhelminthes</taxon>
        <taxon>Monogenea</taxon>
        <taxon>Polyopisthocotylea</taxon>
        <taxon>Polystomatidea</taxon>
        <taxon>Polystomatidae</taxon>
        <taxon>Protopolystoma</taxon>
    </lineage>
</organism>
<feature type="compositionally biased region" description="Polar residues" evidence="1">
    <location>
        <begin position="7"/>
        <end position="24"/>
    </location>
</feature>
<evidence type="ECO:0000313" key="3">
    <source>
        <dbReference type="Proteomes" id="UP000784294"/>
    </source>
</evidence>
<evidence type="ECO:0000313" key="2">
    <source>
        <dbReference type="EMBL" id="VEL42731.1"/>
    </source>
</evidence>
<gene>
    <name evidence="2" type="ORF">PXEA_LOCUS36171</name>
</gene>